<dbReference type="SUPFAM" id="SSF82784">
    <property type="entry name" value="OsmC-like"/>
    <property type="match status" value="1"/>
</dbReference>
<keyword evidence="2" id="KW-1185">Reference proteome</keyword>
<evidence type="ECO:0000313" key="2">
    <source>
        <dbReference type="Proteomes" id="UP000601108"/>
    </source>
</evidence>
<dbReference type="AlphaFoldDB" id="A0A918JT64"/>
<dbReference type="Pfam" id="PF02566">
    <property type="entry name" value="OsmC"/>
    <property type="match status" value="1"/>
</dbReference>
<dbReference type="InterPro" id="IPR036102">
    <property type="entry name" value="OsmC/Ohrsf"/>
</dbReference>
<dbReference type="InterPro" id="IPR015946">
    <property type="entry name" value="KH_dom-like_a/b"/>
</dbReference>
<dbReference type="PANTHER" id="PTHR34352">
    <property type="entry name" value="PROTEIN YHFA"/>
    <property type="match status" value="1"/>
</dbReference>
<dbReference type="InterPro" id="IPR003718">
    <property type="entry name" value="OsmC/Ohr_fam"/>
</dbReference>
<comment type="caution">
    <text evidence="1">The sequence shown here is derived from an EMBL/GenBank/DDBJ whole genome shotgun (WGS) entry which is preliminary data.</text>
</comment>
<dbReference type="PANTHER" id="PTHR34352:SF1">
    <property type="entry name" value="PROTEIN YHFA"/>
    <property type="match status" value="1"/>
</dbReference>
<reference evidence="1 2" key="1">
    <citation type="journal article" date="2014" name="Int. J. Syst. Evol. Microbiol.">
        <title>Complete genome sequence of Corynebacterium casei LMG S-19264T (=DSM 44701T), isolated from a smear-ripened cheese.</title>
        <authorList>
            <consortium name="US DOE Joint Genome Institute (JGI-PGF)"/>
            <person name="Walter F."/>
            <person name="Albersmeier A."/>
            <person name="Kalinowski J."/>
            <person name="Ruckert C."/>
        </authorList>
    </citation>
    <scope>NUCLEOTIDE SEQUENCE [LARGE SCALE GENOMIC DNA]</scope>
    <source>
        <strain evidence="1 2">KCTC 12285</strain>
    </source>
</reference>
<proteinExistence type="predicted"/>
<accession>A0A918JT64</accession>
<name>A0A918JT64_9FLAO</name>
<organism evidence="1 2">
    <name type="scientific">Aquimarina muelleri</name>
    <dbReference type="NCBI Taxonomy" id="279356"/>
    <lineage>
        <taxon>Bacteria</taxon>
        <taxon>Pseudomonadati</taxon>
        <taxon>Bacteroidota</taxon>
        <taxon>Flavobacteriia</taxon>
        <taxon>Flavobacteriales</taxon>
        <taxon>Flavobacteriaceae</taxon>
        <taxon>Aquimarina</taxon>
    </lineage>
</organism>
<evidence type="ECO:0000313" key="1">
    <source>
        <dbReference type="EMBL" id="GGX05982.1"/>
    </source>
</evidence>
<dbReference type="RefSeq" id="WP_027410946.1">
    <property type="nucleotide sequence ID" value="NZ_BMWS01000002.1"/>
</dbReference>
<dbReference type="Gene3D" id="3.30.300.20">
    <property type="match status" value="1"/>
</dbReference>
<sequence length="141" mass="15852">MKIQLKRIDNDFYFELKNERGHVTHIDSTAQVGGHDMAPSPMEYVLMGVAGCSAIDVISILKKQRQEITDYRAEVDGTREEVNGAKPFKNITVIVYLEGDIDPEKAKRAAELSFEKYCSVSKTLEPTATIEYKVIVNNKVV</sequence>
<gene>
    <name evidence="1" type="ORF">GCM10007384_04610</name>
</gene>
<dbReference type="Proteomes" id="UP000601108">
    <property type="component" value="Unassembled WGS sequence"/>
</dbReference>
<dbReference type="EMBL" id="BMWS01000002">
    <property type="protein sequence ID" value="GGX05982.1"/>
    <property type="molecule type" value="Genomic_DNA"/>
</dbReference>
<protein>
    <submittedName>
        <fullName evidence="1">Osmotically inducible protein C</fullName>
    </submittedName>
</protein>